<proteinExistence type="predicted"/>
<sequence length="372" mass="40146">MNCFLKISIVALAIVNFSTANANDRPISNNANLHKTRLVAELPLSFNSPASFALDSSNNILFTSPNLHNDLFLKQGLLAKPAVPVVGLIDKSNKVSTWYEFQPQDMETSSHTVVPMGIAKGPDGNMYVADMQLWAGGESRILRINVKNGKAQDVDIVATGLSFPNALAWKGNDLFISDTVLSSKKGKPTISGVYRIKLKELNSDKPLKISSFKRDEETDTHLIKTFESDGSLGFGANGLAIDDSGSLYVGIMEEGTIYKTILDSQNNPVETVLFTKGLVAPDGIQWDSATKAMYITDLFTNSVYSIQLNGELTLLAQNDDTTGVGGLLDAPGEAIVRGKEVFVNNFDAAFNVPSMVNTTPDAPVTISVFSLD</sequence>
<dbReference type="AlphaFoldDB" id="A0AAC9TY74"/>
<protein>
    <recommendedName>
        <fullName evidence="4">SMP-30/Gluconolactonase/LRE-like region domain-containing protein</fullName>
    </recommendedName>
</protein>
<dbReference type="Proteomes" id="UP000198233">
    <property type="component" value="Chromosome"/>
</dbReference>
<dbReference type="SUPFAM" id="SSF101898">
    <property type="entry name" value="NHL repeat"/>
    <property type="match status" value="1"/>
</dbReference>
<evidence type="ECO:0000313" key="3">
    <source>
        <dbReference type="Proteomes" id="UP000198233"/>
    </source>
</evidence>
<keyword evidence="1" id="KW-0732">Signal</keyword>
<reference evidence="2 3" key="1">
    <citation type="submission" date="2017-06" db="EMBL/GenBank/DDBJ databases">
        <title>Complete genome sequence of Shewanella marisflavi EP1 associated with anaerobic 2,4-dinitrotoluene reduction and salt tolerance.</title>
        <authorList>
            <person name="Huang J."/>
        </authorList>
    </citation>
    <scope>NUCLEOTIDE SEQUENCE [LARGE SCALE GENOMIC DNA]</scope>
    <source>
        <strain evidence="2 3">EP1</strain>
    </source>
</reference>
<dbReference type="Gene3D" id="2.120.10.30">
    <property type="entry name" value="TolB, C-terminal domain"/>
    <property type="match status" value="2"/>
</dbReference>
<feature type="signal peptide" evidence="1">
    <location>
        <begin position="1"/>
        <end position="22"/>
    </location>
</feature>
<gene>
    <name evidence="2" type="ORF">CFF01_04620</name>
</gene>
<evidence type="ECO:0000313" key="2">
    <source>
        <dbReference type="EMBL" id="ASJ95928.1"/>
    </source>
</evidence>
<feature type="chain" id="PRO_5042153793" description="SMP-30/Gluconolactonase/LRE-like region domain-containing protein" evidence="1">
    <location>
        <begin position="23"/>
        <end position="372"/>
    </location>
</feature>
<dbReference type="RefSeq" id="WP_088904033.1">
    <property type="nucleotide sequence ID" value="NZ_CP022272.1"/>
</dbReference>
<name>A0AAC9TY74_9GAMM</name>
<evidence type="ECO:0008006" key="4">
    <source>
        <dbReference type="Google" id="ProtNLM"/>
    </source>
</evidence>
<dbReference type="EMBL" id="CP022272">
    <property type="protein sequence ID" value="ASJ95928.1"/>
    <property type="molecule type" value="Genomic_DNA"/>
</dbReference>
<dbReference type="InterPro" id="IPR011042">
    <property type="entry name" value="6-blade_b-propeller_TolB-like"/>
</dbReference>
<dbReference type="KEGG" id="smav:CFF01_04620"/>
<organism evidence="2 3">
    <name type="scientific">Shewanella marisflavi</name>
    <dbReference type="NCBI Taxonomy" id="260364"/>
    <lineage>
        <taxon>Bacteria</taxon>
        <taxon>Pseudomonadati</taxon>
        <taxon>Pseudomonadota</taxon>
        <taxon>Gammaproteobacteria</taxon>
        <taxon>Alteromonadales</taxon>
        <taxon>Shewanellaceae</taxon>
        <taxon>Shewanella</taxon>
    </lineage>
</organism>
<evidence type="ECO:0000256" key="1">
    <source>
        <dbReference type="SAM" id="SignalP"/>
    </source>
</evidence>
<accession>A0AAC9TY74</accession>